<reference evidence="1" key="1">
    <citation type="submission" date="2019-09" db="EMBL/GenBank/DDBJ databases">
        <title>Characterisation of the sponge microbiome using genome-centric metagenomics.</title>
        <authorList>
            <person name="Engelberts J.P."/>
            <person name="Robbins S.J."/>
            <person name="De Goeij J.M."/>
            <person name="Aranda M."/>
            <person name="Bell S.C."/>
            <person name="Webster N.S."/>
        </authorList>
    </citation>
    <scope>NUCLEOTIDE SEQUENCE</scope>
    <source>
        <strain evidence="1">SB0675_bin_29</strain>
    </source>
</reference>
<accession>A0A6B1G4R0</accession>
<dbReference type="AlphaFoldDB" id="A0A6B1G4R0"/>
<protein>
    <submittedName>
        <fullName evidence="1">Uncharacterized protein</fullName>
    </submittedName>
</protein>
<name>A0A6B1G4R0_9CHLR</name>
<organism evidence="1">
    <name type="scientific">Caldilineaceae bacterium SB0675_bin_29</name>
    <dbReference type="NCBI Taxonomy" id="2605266"/>
    <lineage>
        <taxon>Bacteria</taxon>
        <taxon>Bacillati</taxon>
        <taxon>Chloroflexota</taxon>
        <taxon>Caldilineae</taxon>
        <taxon>Caldilineales</taxon>
        <taxon>Caldilineaceae</taxon>
    </lineage>
</organism>
<sequence length="82" mass="8661">MAHAANGYEMVSRHLLVGYVFPMMRLGRLRHTASLAPPPGTGERFAPGDAVIGAVKPVCHGVSCGWRARKNPGPDARGATPL</sequence>
<proteinExistence type="predicted"/>
<gene>
    <name evidence="1" type="ORF">F4148_15325</name>
</gene>
<dbReference type="EMBL" id="VYDA01000537">
    <property type="protein sequence ID" value="MYH63061.1"/>
    <property type="molecule type" value="Genomic_DNA"/>
</dbReference>
<comment type="caution">
    <text evidence="1">The sequence shown here is derived from an EMBL/GenBank/DDBJ whole genome shotgun (WGS) entry which is preliminary data.</text>
</comment>
<evidence type="ECO:0000313" key="1">
    <source>
        <dbReference type="EMBL" id="MYH63061.1"/>
    </source>
</evidence>